<dbReference type="GO" id="GO:0015288">
    <property type="term" value="F:porin activity"/>
    <property type="evidence" value="ECO:0007669"/>
    <property type="project" value="TreeGrafter"/>
</dbReference>
<organism evidence="10 11">
    <name type="scientific">Desulfofustis glycolicus DSM 9705</name>
    <dbReference type="NCBI Taxonomy" id="1121409"/>
    <lineage>
        <taxon>Bacteria</taxon>
        <taxon>Pseudomonadati</taxon>
        <taxon>Thermodesulfobacteriota</taxon>
        <taxon>Desulfobulbia</taxon>
        <taxon>Desulfobulbales</taxon>
        <taxon>Desulfocapsaceae</taxon>
        <taxon>Desulfofustis</taxon>
    </lineage>
</organism>
<dbReference type="GO" id="GO:0009279">
    <property type="term" value="C:cell outer membrane"/>
    <property type="evidence" value="ECO:0007669"/>
    <property type="project" value="UniProtKB-SubCell"/>
</dbReference>
<dbReference type="Proteomes" id="UP000184139">
    <property type="component" value="Unassembled WGS sequence"/>
</dbReference>
<dbReference type="OrthoDB" id="5498081at2"/>
<gene>
    <name evidence="10" type="ORF">SAMN02745124_00492</name>
</gene>
<reference evidence="10 11" key="1">
    <citation type="submission" date="2016-11" db="EMBL/GenBank/DDBJ databases">
        <authorList>
            <person name="Jaros S."/>
            <person name="Januszkiewicz K."/>
            <person name="Wedrychowicz H."/>
        </authorList>
    </citation>
    <scope>NUCLEOTIDE SEQUENCE [LARGE SCALE GENOMIC DNA]</scope>
    <source>
        <strain evidence="10 11">DSM 9705</strain>
    </source>
</reference>
<dbReference type="SUPFAM" id="SSF56954">
    <property type="entry name" value="Outer membrane efflux proteins (OEP)"/>
    <property type="match status" value="1"/>
</dbReference>
<keyword evidence="4" id="KW-1134">Transmembrane beta strand</keyword>
<dbReference type="GO" id="GO:1990281">
    <property type="term" value="C:efflux pump complex"/>
    <property type="evidence" value="ECO:0007669"/>
    <property type="project" value="TreeGrafter"/>
</dbReference>
<evidence type="ECO:0000256" key="6">
    <source>
        <dbReference type="ARBA" id="ARBA00023136"/>
    </source>
</evidence>
<evidence type="ECO:0000256" key="2">
    <source>
        <dbReference type="ARBA" id="ARBA00007613"/>
    </source>
</evidence>
<dbReference type="Pfam" id="PF02321">
    <property type="entry name" value="OEP"/>
    <property type="match status" value="2"/>
</dbReference>
<evidence type="ECO:0000256" key="4">
    <source>
        <dbReference type="ARBA" id="ARBA00022452"/>
    </source>
</evidence>
<dbReference type="EMBL" id="FQXS01000002">
    <property type="protein sequence ID" value="SHH43254.1"/>
    <property type="molecule type" value="Genomic_DNA"/>
</dbReference>
<feature type="signal peptide" evidence="9">
    <location>
        <begin position="1"/>
        <end position="29"/>
    </location>
</feature>
<keyword evidence="5" id="KW-0812">Transmembrane</keyword>
<dbReference type="InterPro" id="IPR003423">
    <property type="entry name" value="OMP_efflux"/>
</dbReference>
<dbReference type="PANTHER" id="PTHR30026">
    <property type="entry name" value="OUTER MEMBRANE PROTEIN TOLC"/>
    <property type="match status" value="1"/>
</dbReference>
<keyword evidence="11" id="KW-1185">Reference proteome</keyword>
<evidence type="ECO:0000313" key="11">
    <source>
        <dbReference type="Proteomes" id="UP000184139"/>
    </source>
</evidence>
<protein>
    <submittedName>
        <fullName evidence="10">Outer membrane protein TolC</fullName>
    </submittedName>
</protein>
<keyword evidence="6" id="KW-0472">Membrane</keyword>
<evidence type="ECO:0000256" key="5">
    <source>
        <dbReference type="ARBA" id="ARBA00022692"/>
    </source>
</evidence>
<dbReference type="Gene3D" id="1.20.1600.10">
    <property type="entry name" value="Outer membrane efflux proteins (OEP)"/>
    <property type="match status" value="1"/>
</dbReference>
<evidence type="ECO:0000256" key="9">
    <source>
        <dbReference type="SAM" id="SignalP"/>
    </source>
</evidence>
<evidence type="ECO:0000256" key="8">
    <source>
        <dbReference type="SAM" id="Coils"/>
    </source>
</evidence>
<accession>A0A1M5SXJ0</accession>
<proteinExistence type="inferred from homology"/>
<evidence type="ECO:0000256" key="3">
    <source>
        <dbReference type="ARBA" id="ARBA00022448"/>
    </source>
</evidence>
<dbReference type="STRING" id="1121409.SAMN02745124_00492"/>
<evidence type="ECO:0000256" key="7">
    <source>
        <dbReference type="ARBA" id="ARBA00023237"/>
    </source>
</evidence>
<comment type="similarity">
    <text evidence="2">Belongs to the outer membrane factor (OMF) (TC 1.B.17) family.</text>
</comment>
<keyword evidence="8" id="KW-0175">Coiled coil</keyword>
<evidence type="ECO:0000256" key="1">
    <source>
        <dbReference type="ARBA" id="ARBA00004442"/>
    </source>
</evidence>
<sequence length="455" mass="49379">MTAAAPPLRHLFTAACLALALCWAGPVTAADQPDAWTARQAVIYALQNNPDSKIARQRISAAEAARHQAAAAMRPGISLSGGYSQTDNPMQAFGAILNQGGFDNTIDFNDPGRTDNLGFKAEINYRFYNGGRDQAASEAAEALQLASETDRTATQHRLGYEVVRAYQTIIQAGDQVAAREAELSAIDSSLQVAVARYEAGDLLRADLLQFEVQQARASEQLIIARHQLDLAQRGFLNLLGLSGTDTVLLPGAGDEQSVPTVDAYRERPEIAALHARLMAAEAALAGARGALRPTLDGFAGYQYDRGWEVDGDGSSWLAGLQLTYQLYDGGRRDGEIAQKAAELAELKEHLGKLRLAVDLEIQEAELNRRQAAERRQVTQKMVQVARESAQLNRERFQQGVILASDLIDSEVRLTDALVRQSAARANCRTAAARLRQAAGMQQFAPTTKELLETQP</sequence>
<evidence type="ECO:0000313" key="10">
    <source>
        <dbReference type="EMBL" id="SHH43254.1"/>
    </source>
</evidence>
<dbReference type="RefSeq" id="WP_073373237.1">
    <property type="nucleotide sequence ID" value="NZ_FQXS01000002.1"/>
</dbReference>
<dbReference type="GO" id="GO:0015562">
    <property type="term" value="F:efflux transmembrane transporter activity"/>
    <property type="evidence" value="ECO:0007669"/>
    <property type="project" value="InterPro"/>
</dbReference>
<keyword evidence="7" id="KW-0998">Cell outer membrane</keyword>
<dbReference type="InterPro" id="IPR051906">
    <property type="entry name" value="TolC-like"/>
</dbReference>
<keyword evidence="3" id="KW-0813">Transport</keyword>
<feature type="coiled-coil region" evidence="8">
    <location>
        <begin position="336"/>
        <end position="394"/>
    </location>
</feature>
<name>A0A1M5SXJ0_9BACT</name>
<dbReference type="PANTHER" id="PTHR30026:SF21">
    <property type="entry name" value="SLR1270 PROTEIN"/>
    <property type="match status" value="1"/>
</dbReference>
<comment type="subcellular location">
    <subcellularLocation>
        <location evidence="1">Cell outer membrane</location>
    </subcellularLocation>
</comment>
<dbReference type="AlphaFoldDB" id="A0A1M5SXJ0"/>
<keyword evidence="9" id="KW-0732">Signal</keyword>
<feature type="chain" id="PRO_5012657764" evidence="9">
    <location>
        <begin position="30"/>
        <end position="455"/>
    </location>
</feature>